<dbReference type="SUPFAM" id="SSF54506">
    <property type="entry name" value="Diaminopimelate epimerase-like"/>
    <property type="match status" value="1"/>
</dbReference>
<dbReference type="FunCoup" id="B3SA00">
    <property type="interactions" value="82"/>
</dbReference>
<gene>
    <name evidence="2" type="ORF">TRIADDRAFT_61085</name>
</gene>
<dbReference type="InParanoid" id="B3SA00"/>
<dbReference type="GO" id="GO:0005737">
    <property type="term" value="C:cytoplasm"/>
    <property type="evidence" value="ECO:0000318"/>
    <property type="project" value="GO_Central"/>
</dbReference>
<dbReference type="Pfam" id="PF02567">
    <property type="entry name" value="PhzC-PhzF"/>
    <property type="match status" value="1"/>
</dbReference>
<dbReference type="CTD" id="6758262"/>
<dbReference type="Proteomes" id="UP000009022">
    <property type="component" value="Unassembled WGS sequence"/>
</dbReference>
<dbReference type="AlphaFoldDB" id="B3SA00"/>
<dbReference type="EMBL" id="DS985260">
    <property type="protein sequence ID" value="EDV20355.1"/>
    <property type="molecule type" value="Genomic_DNA"/>
</dbReference>
<dbReference type="OrthoDB" id="75169at2759"/>
<dbReference type="GeneID" id="6758262"/>
<evidence type="ECO:0000256" key="1">
    <source>
        <dbReference type="PIRSR" id="PIRSR016184-1"/>
    </source>
</evidence>
<dbReference type="HOGENOM" id="CLU_048756_0_1_1"/>
<name>B3SA00_TRIAD</name>
<organism evidence="2 3">
    <name type="scientific">Trichoplax adhaerens</name>
    <name type="common">Trichoplax reptans</name>
    <dbReference type="NCBI Taxonomy" id="10228"/>
    <lineage>
        <taxon>Eukaryota</taxon>
        <taxon>Metazoa</taxon>
        <taxon>Placozoa</taxon>
        <taxon>Uniplacotomia</taxon>
        <taxon>Trichoplacea</taxon>
        <taxon>Trichoplacidae</taxon>
        <taxon>Trichoplax</taxon>
    </lineage>
</organism>
<dbReference type="eggNOG" id="KOG3033">
    <property type="taxonomic scope" value="Eukaryota"/>
</dbReference>
<evidence type="ECO:0000313" key="2">
    <source>
        <dbReference type="EMBL" id="EDV20355.1"/>
    </source>
</evidence>
<dbReference type="PhylomeDB" id="B3SA00"/>
<reference evidence="2 3" key="1">
    <citation type="journal article" date="2008" name="Nature">
        <title>The Trichoplax genome and the nature of placozoans.</title>
        <authorList>
            <person name="Srivastava M."/>
            <person name="Begovic E."/>
            <person name="Chapman J."/>
            <person name="Putnam N.H."/>
            <person name="Hellsten U."/>
            <person name="Kawashima T."/>
            <person name="Kuo A."/>
            <person name="Mitros T."/>
            <person name="Salamov A."/>
            <person name="Carpenter M.L."/>
            <person name="Signorovitch A.Y."/>
            <person name="Moreno M.A."/>
            <person name="Kamm K."/>
            <person name="Grimwood J."/>
            <person name="Schmutz J."/>
            <person name="Shapiro H."/>
            <person name="Grigoriev I.V."/>
            <person name="Buss L.W."/>
            <person name="Schierwater B."/>
            <person name="Dellaporta S.L."/>
            <person name="Rokhsar D.S."/>
        </authorList>
    </citation>
    <scope>NUCLEOTIDE SEQUENCE [LARGE SCALE GENOMIC DNA]</scope>
    <source>
        <strain evidence="2 3">Grell-BS-1999</strain>
    </source>
</reference>
<dbReference type="PIRSF" id="PIRSF016184">
    <property type="entry name" value="PhzC_PhzF"/>
    <property type="match status" value="1"/>
</dbReference>
<keyword evidence="3" id="KW-1185">Reference proteome</keyword>
<accession>B3SA00</accession>
<dbReference type="PANTHER" id="PTHR13774">
    <property type="entry name" value="PHENAZINE BIOSYNTHESIS PROTEIN"/>
    <property type="match status" value="1"/>
</dbReference>
<dbReference type="PANTHER" id="PTHR13774:SF32">
    <property type="entry name" value="ANTISENSE-ENHANCING SEQUENCE 1"/>
    <property type="match status" value="1"/>
</dbReference>
<dbReference type="InterPro" id="IPR003719">
    <property type="entry name" value="Phenazine_PhzF-like"/>
</dbReference>
<dbReference type="GO" id="GO:0016853">
    <property type="term" value="F:isomerase activity"/>
    <property type="evidence" value="ECO:0000318"/>
    <property type="project" value="GO_Central"/>
</dbReference>
<dbReference type="NCBIfam" id="TIGR00654">
    <property type="entry name" value="PhzF_family"/>
    <property type="match status" value="1"/>
</dbReference>
<sequence>MKNIRIHQLDAFSAQLFGGNPGAVVFDADNLTDKDMKNIAREMNISETGYVLTSQRADFRLRYFTPSDAEITFCGHVTLATLAMIAREKRFGADQGIVKQYNIEINAGLFKGEIDWSGNEPIISFFPPPINLDPVPFNHAQLAEALAINLDIIDQSKPILIERTNRYVYFAIKSLQELKELNVNQETAKAYAEQHNIILYCASTPHGVDENNHAHSRVFAPLVGIAEDPVTGSSQGPLTAYMVQNGMVPQSLSKVNTEQGDFVGRPGRATVYILGRDPIEVKVSGPAFHVFSADMQIP</sequence>
<feature type="active site" evidence="1">
    <location>
        <position position="47"/>
    </location>
</feature>
<evidence type="ECO:0000313" key="3">
    <source>
        <dbReference type="Proteomes" id="UP000009022"/>
    </source>
</evidence>
<dbReference type="RefSeq" id="XP_002117049.1">
    <property type="nucleotide sequence ID" value="XM_002117013.1"/>
</dbReference>
<dbReference type="KEGG" id="tad:TRIADDRAFT_61085"/>
<dbReference type="Gene3D" id="3.10.310.10">
    <property type="entry name" value="Diaminopimelate Epimerase, Chain A, domain 1"/>
    <property type="match status" value="2"/>
</dbReference>
<protein>
    <submittedName>
        <fullName evidence="2">Uncharacterized protein</fullName>
    </submittedName>
</protein>
<proteinExistence type="predicted"/>